<reference evidence="2" key="1">
    <citation type="journal article" date="2023" name="Mol. Phylogenet. Evol.">
        <title>Genome-scale phylogeny and comparative genomics of the fungal order Sordariales.</title>
        <authorList>
            <person name="Hensen N."/>
            <person name="Bonometti L."/>
            <person name="Westerberg I."/>
            <person name="Brannstrom I.O."/>
            <person name="Guillou S."/>
            <person name="Cros-Aarteil S."/>
            <person name="Calhoun S."/>
            <person name="Haridas S."/>
            <person name="Kuo A."/>
            <person name="Mondo S."/>
            <person name="Pangilinan J."/>
            <person name="Riley R."/>
            <person name="LaButti K."/>
            <person name="Andreopoulos B."/>
            <person name="Lipzen A."/>
            <person name="Chen C."/>
            <person name="Yan M."/>
            <person name="Daum C."/>
            <person name="Ng V."/>
            <person name="Clum A."/>
            <person name="Steindorff A."/>
            <person name="Ohm R.A."/>
            <person name="Martin F."/>
            <person name="Silar P."/>
            <person name="Natvig D.O."/>
            <person name="Lalanne C."/>
            <person name="Gautier V."/>
            <person name="Ament-Velasquez S.L."/>
            <person name="Kruys A."/>
            <person name="Hutchinson M.I."/>
            <person name="Powell A.J."/>
            <person name="Barry K."/>
            <person name="Miller A.N."/>
            <person name="Grigoriev I.V."/>
            <person name="Debuchy R."/>
            <person name="Gladieux P."/>
            <person name="Hiltunen Thoren M."/>
            <person name="Johannesson H."/>
        </authorList>
    </citation>
    <scope>NUCLEOTIDE SEQUENCE</scope>
    <source>
        <strain evidence="2">PSN293</strain>
    </source>
</reference>
<name>A0AAN6Y9E2_9PEZI</name>
<organism evidence="2 3">
    <name type="scientific">Rhypophila decipiens</name>
    <dbReference type="NCBI Taxonomy" id="261697"/>
    <lineage>
        <taxon>Eukaryota</taxon>
        <taxon>Fungi</taxon>
        <taxon>Dikarya</taxon>
        <taxon>Ascomycota</taxon>
        <taxon>Pezizomycotina</taxon>
        <taxon>Sordariomycetes</taxon>
        <taxon>Sordariomycetidae</taxon>
        <taxon>Sordariales</taxon>
        <taxon>Naviculisporaceae</taxon>
        <taxon>Rhypophila</taxon>
    </lineage>
</organism>
<reference evidence="2" key="2">
    <citation type="submission" date="2023-05" db="EMBL/GenBank/DDBJ databases">
        <authorList>
            <consortium name="Lawrence Berkeley National Laboratory"/>
            <person name="Steindorff A."/>
            <person name="Hensen N."/>
            <person name="Bonometti L."/>
            <person name="Westerberg I."/>
            <person name="Brannstrom I.O."/>
            <person name="Guillou S."/>
            <person name="Cros-Aarteil S."/>
            <person name="Calhoun S."/>
            <person name="Haridas S."/>
            <person name="Kuo A."/>
            <person name="Mondo S."/>
            <person name="Pangilinan J."/>
            <person name="Riley R."/>
            <person name="Labutti K."/>
            <person name="Andreopoulos B."/>
            <person name="Lipzen A."/>
            <person name="Chen C."/>
            <person name="Yanf M."/>
            <person name="Daum C."/>
            <person name="Ng V."/>
            <person name="Clum A."/>
            <person name="Ohm R."/>
            <person name="Martin F."/>
            <person name="Silar P."/>
            <person name="Natvig D."/>
            <person name="Lalanne C."/>
            <person name="Gautier V."/>
            <person name="Ament-Velasquez S.L."/>
            <person name="Kruys A."/>
            <person name="Hutchinson M.I."/>
            <person name="Powell A.J."/>
            <person name="Barry K."/>
            <person name="Miller A.N."/>
            <person name="Grigoriev I.V."/>
            <person name="Debuchy R."/>
            <person name="Gladieux P."/>
            <person name="Thoren M.H."/>
            <person name="Johannesson H."/>
        </authorList>
    </citation>
    <scope>NUCLEOTIDE SEQUENCE</scope>
    <source>
        <strain evidence="2">PSN293</strain>
    </source>
</reference>
<feature type="domain" description="Heterokaryon incompatibility" evidence="1">
    <location>
        <begin position="74"/>
        <end position="232"/>
    </location>
</feature>
<evidence type="ECO:0000313" key="3">
    <source>
        <dbReference type="Proteomes" id="UP001301769"/>
    </source>
</evidence>
<dbReference type="InterPro" id="IPR010730">
    <property type="entry name" value="HET"/>
</dbReference>
<evidence type="ECO:0000313" key="2">
    <source>
        <dbReference type="EMBL" id="KAK4215088.1"/>
    </source>
</evidence>
<accession>A0AAN6Y9E2</accession>
<protein>
    <submittedName>
        <fullName evidence="2">Heterokaryon incompatibility protein-domain-containing protein</fullName>
    </submittedName>
</protein>
<dbReference type="PANTHER" id="PTHR33112">
    <property type="entry name" value="DOMAIN PROTEIN, PUTATIVE-RELATED"/>
    <property type="match status" value="1"/>
</dbReference>
<dbReference type="EMBL" id="MU858084">
    <property type="protein sequence ID" value="KAK4215088.1"/>
    <property type="molecule type" value="Genomic_DNA"/>
</dbReference>
<dbReference type="Proteomes" id="UP001301769">
    <property type="component" value="Unassembled WGS sequence"/>
</dbReference>
<proteinExistence type="predicted"/>
<feature type="non-terminal residue" evidence="2">
    <location>
        <position position="383"/>
    </location>
</feature>
<evidence type="ECO:0000259" key="1">
    <source>
        <dbReference type="Pfam" id="PF06985"/>
    </source>
</evidence>
<dbReference type="Pfam" id="PF06985">
    <property type="entry name" value="HET"/>
    <property type="match status" value="1"/>
</dbReference>
<gene>
    <name evidence="2" type="ORF">QBC37DRAFT_282476</name>
</gene>
<dbReference type="PANTHER" id="PTHR33112:SF16">
    <property type="entry name" value="HETEROKARYON INCOMPATIBILITY DOMAIN-CONTAINING PROTEIN"/>
    <property type="match status" value="1"/>
</dbReference>
<comment type="caution">
    <text evidence="2">The sequence shown here is derived from an EMBL/GenBank/DDBJ whole genome shotgun (WGS) entry which is preliminary data.</text>
</comment>
<dbReference type="AlphaFoldDB" id="A0AAN6Y9E2"/>
<sequence>MAQTVGDIIGAPTSKQPEIRLAKKWIQDCRDKHPHHRCSAFTDVPLPTRVLDVRPSPGLNHVRLVLTNSSPGRYITLSHRWGDPSKMPIKLTQDTLERLRIGISLDSLPRTFQDAVTVTRNLGYHYLWIDSLCILQDSVDDWQKAVIEMPDIYNHGELNICGPAAADCTAGFLHDRKLSPESKAVHVPWRISQGRSRQTLRLIYRGHLPASGEPPHSELNSALATRGWILQERLLSQRMLYFGSRNMYWECNTNSSYETLHFPLANDSKLRNEVAKMSFNKPSSSGPNAPTFGWRWPWYEMLGTYSTMDLSFQTDKLVAIFALAQRFLGVLQDEYLAGLWRSELFKGLSWYVNPMQPQKHALPKPPTAHPPSPYIAPSWSWAS</sequence>
<keyword evidence="3" id="KW-1185">Reference proteome</keyword>